<evidence type="ECO:0008006" key="6">
    <source>
        <dbReference type="Google" id="ProtNLM"/>
    </source>
</evidence>
<dbReference type="NCBIfam" id="TIGR00756">
    <property type="entry name" value="PPR"/>
    <property type="match status" value="2"/>
</dbReference>
<protein>
    <recommendedName>
        <fullName evidence="6">Pentatricopeptide repeat-containing protein</fullName>
    </recommendedName>
</protein>
<evidence type="ECO:0000256" key="3">
    <source>
        <dbReference type="PROSITE-ProRule" id="PRU00708"/>
    </source>
</evidence>
<proteinExistence type="inferred from homology"/>
<comment type="similarity">
    <text evidence="1">Belongs to the PPR family. P subfamily.</text>
</comment>
<dbReference type="AlphaFoldDB" id="A0AAW1W626"/>
<accession>A0AAW1W626</accession>
<comment type="caution">
    <text evidence="4">The sequence shown here is derived from an EMBL/GenBank/DDBJ whole genome shotgun (WGS) entry which is preliminary data.</text>
</comment>
<evidence type="ECO:0000313" key="4">
    <source>
        <dbReference type="EMBL" id="KAK9920137.1"/>
    </source>
</evidence>
<dbReference type="InterPro" id="IPR011990">
    <property type="entry name" value="TPR-like_helical_dom_sf"/>
</dbReference>
<dbReference type="PANTHER" id="PTHR47941">
    <property type="entry name" value="PENTATRICOPEPTIDE REPEAT-CONTAINING PROTEIN 3, MITOCHONDRIAL"/>
    <property type="match status" value="1"/>
</dbReference>
<organism evidence="4 5">
    <name type="scientific">Rubus argutus</name>
    <name type="common">Southern blackberry</name>
    <dbReference type="NCBI Taxonomy" id="59490"/>
    <lineage>
        <taxon>Eukaryota</taxon>
        <taxon>Viridiplantae</taxon>
        <taxon>Streptophyta</taxon>
        <taxon>Embryophyta</taxon>
        <taxon>Tracheophyta</taxon>
        <taxon>Spermatophyta</taxon>
        <taxon>Magnoliopsida</taxon>
        <taxon>eudicotyledons</taxon>
        <taxon>Gunneridae</taxon>
        <taxon>Pentapetalae</taxon>
        <taxon>rosids</taxon>
        <taxon>fabids</taxon>
        <taxon>Rosales</taxon>
        <taxon>Rosaceae</taxon>
        <taxon>Rosoideae</taxon>
        <taxon>Rosoideae incertae sedis</taxon>
        <taxon>Rubus</taxon>
    </lineage>
</organism>
<feature type="repeat" description="PPR" evidence="3">
    <location>
        <begin position="114"/>
        <end position="148"/>
    </location>
</feature>
<dbReference type="Pfam" id="PF13041">
    <property type="entry name" value="PPR_2"/>
    <property type="match status" value="1"/>
</dbReference>
<dbReference type="PROSITE" id="PS51375">
    <property type="entry name" value="PPR"/>
    <property type="match status" value="3"/>
</dbReference>
<dbReference type="Pfam" id="PF01535">
    <property type="entry name" value="PPR"/>
    <property type="match status" value="1"/>
</dbReference>
<evidence type="ECO:0000313" key="5">
    <source>
        <dbReference type="Proteomes" id="UP001457282"/>
    </source>
</evidence>
<dbReference type="Proteomes" id="UP001457282">
    <property type="component" value="Unassembled WGS sequence"/>
</dbReference>
<feature type="repeat" description="PPR" evidence="3">
    <location>
        <begin position="149"/>
        <end position="186"/>
    </location>
</feature>
<gene>
    <name evidence="4" type="ORF">M0R45_028698</name>
</gene>
<evidence type="ECO:0000256" key="1">
    <source>
        <dbReference type="ARBA" id="ARBA00007626"/>
    </source>
</evidence>
<dbReference type="InterPro" id="IPR002885">
    <property type="entry name" value="PPR_rpt"/>
</dbReference>
<name>A0AAW1W626_RUBAR</name>
<dbReference type="EMBL" id="JBEDUW010000006">
    <property type="protein sequence ID" value="KAK9920137.1"/>
    <property type="molecule type" value="Genomic_DNA"/>
</dbReference>
<evidence type="ECO:0000256" key="2">
    <source>
        <dbReference type="ARBA" id="ARBA00022737"/>
    </source>
</evidence>
<sequence length="254" mass="28350">MMKFKVDFTGAGSSGNKPTLTLGTAKLKIDNENNTATFMVDSSKLPPRPYSCEPDPITVGPEDPKDLQQVFQKVESTEGLINNVVKMFDALLIKGHEREAAEMQAQIDQGLMPEVVIYTGVMEEYADTGKTGDVLKVYERMLESGTAPNSYTYRVLIKALAADPDSTFLEDAKKYLLEMMDMGLRPNAEAYTAVFKAFARREKAAEAKRFLEEMKGRGFVADEKAVREVLKVRRGPVVKSVIKILRQVDRLLIN</sequence>
<keyword evidence="2" id="KW-0677">Repeat</keyword>
<reference evidence="4 5" key="1">
    <citation type="journal article" date="2023" name="G3 (Bethesda)">
        <title>A chromosome-length genome assembly and annotation of blackberry (Rubus argutus, cv. 'Hillquist').</title>
        <authorList>
            <person name="Bruna T."/>
            <person name="Aryal R."/>
            <person name="Dudchenko O."/>
            <person name="Sargent D.J."/>
            <person name="Mead D."/>
            <person name="Buti M."/>
            <person name="Cavallini A."/>
            <person name="Hytonen T."/>
            <person name="Andres J."/>
            <person name="Pham M."/>
            <person name="Weisz D."/>
            <person name="Mascagni F."/>
            <person name="Usai G."/>
            <person name="Natali L."/>
            <person name="Bassil N."/>
            <person name="Fernandez G.E."/>
            <person name="Lomsadze A."/>
            <person name="Armour M."/>
            <person name="Olukolu B."/>
            <person name="Poorten T."/>
            <person name="Britton C."/>
            <person name="Davik J."/>
            <person name="Ashrafi H."/>
            <person name="Aiden E.L."/>
            <person name="Borodovsky M."/>
            <person name="Worthington M."/>
        </authorList>
    </citation>
    <scope>NUCLEOTIDE SEQUENCE [LARGE SCALE GENOMIC DNA]</scope>
    <source>
        <strain evidence="4">PI 553951</strain>
    </source>
</reference>
<feature type="repeat" description="PPR" evidence="3">
    <location>
        <begin position="187"/>
        <end position="221"/>
    </location>
</feature>
<dbReference type="Gene3D" id="1.25.40.10">
    <property type="entry name" value="Tetratricopeptide repeat domain"/>
    <property type="match status" value="2"/>
</dbReference>
<keyword evidence="5" id="KW-1185">Reference proteome</keyword>